<keyword evidence="2" id="KW-1185">Reference proteome</keyword>
<dbReference type="GO" id="GO:0005783">
    <property type="term" value="C:endoplasmic reticulum"/>
    <property type="evidence" value="ECO:0007669"/>
    <property type="project" value="TreeGrafter"/>
</dbReference>
<dbReference type="Proteomes" id="UP000054383">
    <property type="component" value="Unassembled WGS sequence"/>
</dbReference>
<dbReference type="Gene3D" id="3.40.50.12780">
    <property type="entry name" value="N-terminal domain of ligase-like"/>
    <property type="match status" value="1"/>
</dbReference>
<dbReference type="EMBL" id="CVMT01000003">
    <property type="protein sequence ID" value="CRG87297.1"/>
    <property type="molecule type" value="Genomic_DNA"/>
</dbReference>
<name>A0A0U1LV72_TALIS</name>
<dbReference type="OrthoDB" id="4138492at2759"/>
<evidence type="ECO:0000313" key="2">
    <source>
        <dbReference type="Proteomes" id="UP000054383"/>
    </source>
</evidence>
<dbReference type="SUPFAM" id="SSF56801">
    <property type="entry name" value="Acetyl-CoA synthetase-like"/>
    <property type="match status" value="1"/>
</dbReference>
<dbReference type="OMA" id="ADWNIYT"/>
<dbReference type="InterPro" id="IPR042099">
    <property type="entry name" value="ANL_N_sf"/>
</dbReference>
<protein>
    <recommendedName>
        <fullName evidence="3">AMP-dependent synthetase/ligase domain-containing protein</fullName>
    </recommendedName>
</protein>
<dbReference type="AlphaFoldDB" id="A0A0U1LV72"/>
<dbReference type="GO" id="GO:0016020">
    <property type="term" value="C:membrane"/>
    <property type="evidence" value="ECO:0007669"/>
    <property type="project" value="TreeGrafter"/>
</dbReference>
<proteinExistence type="predicted"/>
<evidence type="ECO:0000313" key="1">
    <source>
        <dbReference type="EMBL" id="CRG87297.1"/>
    </source>
</evidence>
<sequence>MFGDICVESNDTSIDNLTCLYTAVNEPSFLKMAAEASGLAQLDVFLAALFAEWNIYSTAIATTIALFLVYNLFSSREPDVHPFLLARQATEAPVRQPGRSAAFRSLEVPHGFPLRSGLNVKDPDAPRWTGGRNGDLRDVWRSAARGTTSEGAGQRAKIHSVLGRKSIDHSLDDVTAEINVIGRQIQKSQVKTVAVSLSDSVELLALIFAGAFYNFQVVIIPHNIAPEELGTYLKKAQAQLLVAEAGAVDLTVVTKGNAQLKHVIWVVKQGSRHMDWNEVPEGIGGNLDVSVWHETVNEKKQLSDTEVPASEPKSETPSILALWPSSGEFIEYKPQNLVSGIGSILSSLPKTQRLSPTDVVLSVDSLSRPYPLCWIMAALFSNSSVALNSVAGEHVDFALATAGISPTVILSSARTVAQYHKKIMKPHTGPISSFSRWIQARSLDSGNMPSQNIFSRLANLGPTAELSLSKLRLLVIPFRVDESSDDLLTSEQLTDLRIFTGARVIYALTAPGVAGAVSQSHIFDYRRKVGLAHFGAPPSSVEIVLSGHAEDSGIERATEGQLIVSGPAVVTGTTTIPVRARFLEDNTLQLLK</sequence>
<dbReference type="PANTHER" id="PTHR43272">
    <property type="entry name" value="LONG-CHAIN-FATTY-ACID--COA LIGASE"/>
    <property type="match status" value="1"/>
</dbReference>
<dbReference type="GO" id="GO:0004467">
    <property type="term" value="F:long-chain fatty acid-CoA ligase activity"/>
    <property type="evidence" value="ECO:0007669"/>
    <property type="project" value="TreeGrafter"/>
</dbReference>
<gene>
    <name evidence="1" type="ORF">PISL3812_04314</name>
</gene>
<organism evidence="1 2">
    <name type="scientific">Talaromyces islandicus</name>
    <name type="common">Penicillium islandicum</name>
    <dbReference type="NCBI Taxonomy" id="28573"/>
    <lineage>
        <taxon>Eukaryota</taxon>
        <taxon>Fungi</taxon>
        <taxon>Dikarya</taxon>
        <taxon>Ascomycota</taxon>
        <taxon>Pezizomycotina</taxon>
        <taxon>Eurotiomycetes</taxon>
        <taxon>Eurotiomycetidae</taxon>
        <taxon>Eurotiales</taxon>
        <taxon>Trichocomaceae</taxon>
        <taxon>Talaromyces</taxon>
        <taxon>Talaromyces sect. Islandici</taxon>
    </lineage>
</organism>
<accession>A0A0U1LV72</accession>
<evidence type="ECO:0008006" key="3">
    <source>
        <dbReference type="Google" id="ProtNLM"/>
    </source>
</evidence>
<reference evidence="1 2" key="1">
    <citation type="submission" date="2015-04" db="EMBL/GenBank/DDBJ databases">
        <authorList>
            <person name="Syromyatnikov M.Y."/>
            <person name="Popov V.N."/>
        </authorList>
    </citation>
    <scope>NUCLEOTIDE SEQUENCE [LARGE SCALE GENOMIC DNA]</scope>
    <source>
        <strain evidence="1">WF-38-12</strain>
    </source>
</reference>
<dbReference type="STRING" id="28573.A0A0U1LV72"/>
<dbReference type="PANTHER" id="PTHR43272:SF11">
    <property type="entry name" value="AMP-DEPENDENT SYNTHETASE_LIGASE DOMAIN-CONTAINING PROTEIN"/>
    <property type="match status" value="1"/>
</dbReference>